<dbReference type="InterPro" id="IPR007284">
    <property type="entry name" value="Ground-like_dom"/>
</dbReference>
<reference evidence="3" key="2">
    <citation type="submission" date="2014-05" db="EMBL/GenBank/DDBJ databases">
        <title>The genome and life-stage specific transcriptomes of Globodera pallida elucidate key aspects of plant parasitism by a cyst nematode.</title>
        <authorList>
            <person name="Cotton J.A."/>
            <person name="Lilley C.J."/>
            <person name="Jones L.M."/>
            <person name="Kikuchi T."/>
            <person name="Reid A.J."/>
            <person name="Thorpe P."/>
            <person name="Tsai I.J."/>
            <person name="Beasley H."/>
            <person name="Blok V."/>
            <person name="Cock P.J.A."/>
            <person name="Van den Akker S.E."/>
            <person name="Holroyd N."/>
            <person name="Hunt M."/>
            <person name="Mantelin S."/>
            <person name="Naghra H."/>
            <person name="Pain A."/>
            <person name="Palomares-Rius J.E."/>
            <person name="Zarowiecki M."/>
            <person name="Berriman M."/>
            <person name="Jones J.T."/>
            <person name="Urwin P.E."/>
        </authorList>
    </citation>
    <scope>NUCLEOTIDE SEQUENCE [LARGE SCALE GENOMIC DNA]</scope>
    <source>
        <strain evidence="3">Lindley</strain>
    </source>
</reference>
<evidence type="ECO:0000313" key="3">
    <source>
        <dbReference type="Proteomes" id="UP000050741"/>
    </source>
</evidence>
<protein>
    <submittedName>
        <fullName evidence="4">Ground-like domain-containing protein</fullName>
    </submittedName>
</protein>
<proteinExistence type="predicted"/>
<feature type="compositionally biased region" description="Low complexity" evidence="1">
    <location>
        <begin position="80"/>
        <end position="112"/>
    </location>
</feature>
<dbReference type="Proteomes" id="UP000050741">
    <property type="component" value="Unassembled WGS sequence"/>
</dbReference>
<sequence length="302" mass="32780">MGSDFNGVAATSFGVAGQTAAAHLPPPVVMTEAQQQQQQQQRIQPIIYVLGGNSKQSHGDKVSNANGTVPAEIAAEESATESSSASAKTTAAETLSDSEPSNSTTTTANPSSAAALNLIPKVKLRINPSKRLALKTATEAKREEKSSKLKHFFDEEQSESEAQALYDYEEEKKRGEEEPKTISVNKVAASKLFKMGMGLFAERDKLLMELLENRKRNSRRKRISNGPAAAVCNSRRMARVMGSAIVEESSIAKRLVKRALQYSFPDSQFDVICAAGGVFSYAIYGKRHCEVQRKGVTCLAFE</sequence>
<evidence type="ECO:0000313" key="4">
    <source>
        <dbReference type="WBParaSite" id="GPLIN_000606300"/>
    </source>
</evidence>
<feature type="region of interest" description="Disordered" evidence="1">
    <location>
        <begin position="51"/>
        <end position="112"/>
    </location>
</feature>
<keyword evidence="3" id="KW-1185">Reference proteome</keyword>
<evidence type="ECO:0000259" key="2">
    <source>
        <dbReference type="Pfam" id="PF04155"/>
    </source>
</evidence>
<dbReference type="Pfam" id="PF04155">
    <property type="entry name" value="Ground-like"/>
    <property type="match status" value="1"/>
</dbReference>
<evidence type="ECO:0000256" key="1">
    <source>
        <dbReference type="SAM" id="MobiDB-lite"/>
    </source>
</evidence>
<reference evidence="4" key="3">
    <citation type="submission" date="2016-06" db="UniProtKB">
        <authorList>
            <consortium name="WormBaseParasite"/>
        </authorList>
    </citation>
    <scope>IDENTIFICATION</scope>
</reference>
<name>A0A183BZM2_GLOPA</name>
<reference evidence="3" key="1">
    <citation type="submission" date="2013-12" db="EMBL/GenBank/DDBJ databases">
        <authorList>
            <person name="Aslett M."/>
        </authorList>
    </citation>
    <scope>NUCLEOTIDE SEQUENCE [LARGE SCALE GENOMIC DNA]</scope>
    <source>
        <strain evidence="3">Lindley</strain>
    </source>
</reference>
<dbReference type="WBParaSite" id="GPLIN_000606300">
    <property type="protein sequence ID" value="GPLIN_000606300"/>
    <property type="gene ID" value="GPLIN_000606300"/>
</dbReference>
<accession>A0A183BZM2</accession>
<organism evidence="3 4">
    <name type="scientific">Globodera pallida</name>
    <name type="common">Potato cyst nematode worm</name>
    <name type="synonym">Heterodera pallida</name>
    <dbReference type="NCBI Taxonomy" id="36090"/>
    <lineage>
        <taxon>Eukaryota</taxon>
        <taxon>Metazoa</taxon>
        <taxon>Ecdysozoa</taxon>
        <taxon>Nematoda</taxon>
        <taxon>Chromadorea</taxon>
        <taxon>Rhabditida</taxon>
        <taxon>Tylenchina</taxon>
        <taxon>Tylenchomorpha</taxon>
        <taxon>Tylenchoidea</taxon>
        <taxon>Heteroderidae</taxon>
        <taxon>Heteroderinae</taxon>
        <taxon>Globodera</taxon>
    </lineage>
</organism>
<feature type="domain" description="Ground-like" evidence="2">
    <location>
        <begin position="231"/>
        <end position="301"/>
    </location>
</feature>
<dbReference type="AlphaFoldDB" id="A0A183BZM2"/>